<dbReference type="Proteomes" id="UP000030905">
    <property type="component" value="Chromosome"/>
</dbReference>
<dbReference type="EMBL" id="JPGY02000001">
    <property type="protein sequence ID" value="KRU13982.1"/>
    <property type="molecule type" value="Genomic_DNA"/>
</dbReference>
<reference evidence="5 8" key="1">
    <citation type="journal article" date="2015" name="Genome Announc.">
        <title>Complete Genome Sequence of the Nitrogen-Fixing and Solvent-Producing Clostridium pasteurianum DSM 525.</title>
        <authorList>
            <person name="Poehlein A."/>
            <person name="Grosse-Honebrink A."/>
            <person name="Zhang Y."/>
            <person name="Minton N.P."/>
            <person name="Daniel R."/>
        </authorList>
    </citation>
    <scope>NUCLEOTIDE SEQUENCE [LARGE SCALE GENOMIC DNA]</scope>
    <source>
        <strain evidence="5">DSM 525</strain>
        <strain evidence="8">DSM 525 / ATCC 6013</strain>
    </source>
</reference>
<keyword evidence="1" id="KW-0732">Signal</keyword>
<dbReference type="SUPFAM" id="SSF51261">
    <property type="entry name" value="Duplicated hybrid motif"/>
    <property type="match status" value="1"/>
</dbReference>
<dbReference type="InterPro" id="IPR050570">
    <property type="entry name" value="Cell_wall_metabolism_enzyme"/>
</dbReference>
<dbReference type="GeneID" id="93076046"/>
<dbReference type="Pfam" id="PF01551">
    <property type="entry name" value="Peptidase_M23"/>
    <property type="match status" value="1"/>
</dbReference>
<keyword evidence="3" id="KW-0812">Transmembrane</keyword>
<dbReference type="RefSeq" id="WP_003445065.1">
    <property type="nucleotide sequence ID" value="NZ_CP009267.1"/>
</dbReference>
<dbReference type="PANTHER" id="PTHR21666">
    <property type="entry name" value="PEPTIDASE-RELATED"/>
    <property type="match status" value="1"/>
</dbReference>
<name>A0A0H3JBM8_CLOPA</name>
<reference evidence="6" key="2">
    <citation type="submission" date="2015-10" db="EMBL/GenBank/DDBJ databases">
        <title>Improved Draft Genome Sequence of Clostridium pasteurianum Strain ATCC 6013 (DSM 525) Using a Hybrid Next-Generation Sequencing Approach.</title>
        <authorList>
            <person name="Pyne M.E."/>
            <person name="Utturkar S.M."/>
            <person name="Brown S.D."/>
            <person name="Moo-Young M."/>
            <person name="Chung D.A."/>
            <person name="Chou P.C."/>
        </authorList>
    </citation>
    <scope>NUCLEOTIDE SEQUENCE</scope>
    <source>
        <strain evidence="6">ATCC 6013</strain>
    </source>
</reference>
<keyword evidence="8" id="KW-1185">Reference proteome</keyword>
<dbReference type="KEGG" id="cpae:CPAST_c39670"/>
<dbReference type="CDD" id="cd12797">
    <property type="entry name" value="M23_peptidase"/>
    <property type="match status" value="1"/>
</dbReference>
<evidence type="ECO:0000256" key="1">
    <source>
        <dbReference type="ARBA" id="ARBA00022729"/>
    </source>
</evidence>
<reference evidence="6 7" key="3">
    <citation type="journal article" name="Genome Announc.">
        <title>Improved Draft Genome Sequence of Clostridium pasteurianum Strain ATCC 6013 (DSM 525) Using a Hybrid Next-Generation Sequencing Approach.</title>
        <authorList>
            <person name="Pyne M.E."/>
            <person name="Utturkar S."/>
            <person name="Brown S.D."/>
            <person name="Moo-Young M."/>
            <person name="Chung D.A."/>
            <person name="Chou C.P."/>
        </authorList>
    </citation>
    <scope>NUCLEOTIDE SEQUENCE [LARGE SCALE GENOMIC DNA]</scope>
    <source>
        <strain evidence="6 7">ATCC 6013</strain>
    </source>
</reference>
<dbReference type="AlphaFoldDB" id="A0A0H3JBM8"/>
<organism evidence="5 8">
    <name type="scientific">Clostridium pasteurianum DSM 525 = ATCC 6013</name>
    <dbReference type="NCBI Taxonomy" id="1262449"/>
    <lineage>
        <taxon>Bacteria</taxon>
        <taxon>Bacillati</taxon>
        <taxon>Bacillota</taxon>
        <taxon>Clostridia</taxon>
        <taxon>Eubacteriales</taxon>
        <taxon>Clostridiaceae</taxon>
        <taxon>Clostridium</taxon>
    </lineage>
</organism>
<dbReference type="eggNOG" id="COG4942">
    <property type="taxonomic scope" value="Bacteria"/>
</dbReference>
<sequence>MILTSKHRIIKVVILVIATISFCIFTYYRTMALENAEKASIDKEKKVEYSSSEKNNSIKKVNKNEESKINEKEKETSGIKNNDNNSQGKTKNKEVSIKDKEAEVVNQNLAILALPANGRISSFFGYRKVKLNDGTIEAGIHKGIDIAVPLGTKIGAAMKGQVEFAGVQEGYGNVIILKHLGGLETVYGHCSKIEVKNGDIVSTGNEIGKAGSTGRSTGPHIHFEVRYNGTAVDPLKYLNNNSVYNK</sequence>
<keyword evidence="3" id="KW-1133">Transmembrane helix</keyword>
<keyword evidence="3" id="KW-0472">Membrane</keyword>
<evidence type="ECO:0000256" key="3">
    <source>
        <dbReference type="SAM" id="Phobius"/>
    </source>
</evidence>
<feature type="transmembrane region" description="Helical" evidence="3">
    <location>
        <begin position="12"/>
        <end position="28"/>
    </location>
</feature>
<feature type="region of interest" description="Disordered" evidence="2">
    <location>
        <begin position="52"/>
        <end position="95"/>
    </location>
</feature>
<proteinExistence type="predicted"/>
<gene>
    <name evidence="5" type="ORF">CLPA_c39670</name>
    <name evidence="6" type="ORF">CP6013_03238</name>
</gene>
<dbReference type="GO" id="GO:0004222">
    <property type="term" value="F:metalloendopeptidase activity"/>
    <property type="evidence" value="ECO:0007669"/>
    <property type="project" value="TreeGrafter"/>
</dbReference>
<evidence type="ECO:0000313" key="5">
    <source>
        <dbReference type="EMBL" id="AJA53993.1"/>
    </source>
</evidence>
<dbReference type="InterPro" id="IPR016047">
    <property type="entry name" value="M23ase_b-sheet_dom"/>
</dbReference>
<dbReference type="EMBL" id="CP009268">
    <property type="protein sequence ID" value="AJA53993.1"/>
    <property type="molecule type" value="Genomic_DNA"/>
</dbReference>
<dbReference type="Gene3D" id="2.70.70.10">
    <property type="entry name" value="Glucose Permease (Domain IIA)"/>
    <property type="match status" value="1"/>
</dbReference>
<dbReference type="PANTHER" id="PTHR21666:SF289">
    <property type="entry name" value="L-ALA--D-GLU ENDOPEPTIDASE"/>
    <property type="match status" value="1"/>
</dbReference>
<dbReference type="KEGG" id="cpat:CLPA_c39670"/>
<evidence type="ECO:0000259" key="4">
    <source>
        <dbReference type="Pfam" id="PF01551"/>
    </source>
</evidence>
<evidence type="ECO:0000313" key="6">
    <source>
        <dbReference type="EMBL" id="KRU13982.1"/>
    </source>
</evidence>
<evidence type="ECO:0000313" key="8">
    <source>
        <dbReference type="Proteomes" id="UP000030905"/>
    </source>
</evidence>
<feature type="compositionally biased region" description="Basic and acidic residues" evidence="2">
    <location>
        <begin position="62"/>
        <end position="77"/>
    </location>
</feature>
<feature type="domain" description="M23ase beta-sheet core" evidence="4">
    <location>
        <begin position="140"/>
        <end position="234"/>
    </location>
</feature>
<accession>A0A0H3JBM8</accession>
<evidence type="ECO:0000256" key="2">
    <source>
        <dbReference type="SAM" id="MobiDB-lite"/>
    </source>
</evidence>
<dbReference type="InterPro" id="IPR011055">
    <property type="entry name" value="Dup_hybrid_motif"/>
</dbReference>
<evidence type="ECO:0000313" key="7">
    <source>
        <dbReference type="Proteomes" id="UP000028042"/>
    </source>
</evidence>
<dbReference type="Proteomes" id="UP000028042">
    <property type="component" value="Unassembled WGS sequence"/>
</dbReference>
<dbReference type="PATRIC" id="fig|1262449.3.peg.2155"/>
<protein>
    <submittedName>
        <fullName evidence="5">Peptidase M23</fullName>
    </submittedName>
</protein>
<feature type="compositionally biased region" description="Polar residues" evidence="2">
    <location>
        <begin position="78"/>
        <end position="89"/>
    </location>
</feature>